<dbReference type="InterPro" id="IPR006151">
    <property type="entry name" value="Shikm_DH/Glu-tRNA_Rdtase"/>
</dbReference>
<dbReference type="CDD" id="cd05213">
    <property type="entry name" value="NAD_bind_Glutamyl_tRNA_reduct"/>
    <property type="match status" value="1"/>
</dbReference>
<evidence type="ECO:0000256" key="4">
    <source>
        <dbReference type="ARBA" id="ARBA00022857"/>
    </source>
</evidence>
<proteinExistence type="inferred from homology"/>
<accession>F0T721</accession>
<dbReference type="EC" id="1.2.1.70" evidence="3 8"/>
<evidence type="ECO:0000256" key="9">
    <source>
        <dbReference type="PIRSR" id="PIRSR000445-1"/>
    </source>
</evidence>
<evidence type="ECO:0000313" key="18">
    <source>
        <dbReference type="Proteomes" id="UP000007490"/>
    </source>
</evidence>
<dbReference type="GeneID" id="10278914"/>
<dbReference type="Pfam" id="PF01488">
    <property type="entry name" value="Shikimate_DH"/>
    <property type="match status" value="1"/>
</dbReference>
<comment type="miscellaneous">
    <text evidence="8">During catalysis, the active site Cys acts as a nucleophile attacking the alpha-carbonyl group of tRNA-bound glutamate with the formation of a thioester intermediate between enzyme and glutamate, and the concomitant release of tRNA(Glu). The thioester intermediate is finally reduced by direct hydride transfer from NADPH, to form the product GSA.</text>
</comment>
<evidence type="ECO:0000256" key="11">
    <source>
        <dbReference type="PIRSR" id="PIRSR000445-3"/>
    </source>
</evidence>
<dbReference type="InterPro" id="IPR036291">
    <property type="entry name" value="NAD(P)-bd_dom_sf"/>
</dbReference>
<dbReference type="Pfam" id="PF05201">
    <property type="entry name" value="GlutR_N"/>
    <property type="match status" value="1"/>
</dbReference>
<dbReference type="PANTHER" id="PTHR43013">
    <property type="entry name" value="GLUTAMYL-TRNA REDUCTASE"/>
    <property type="match status" value="1"/>
</dbReference>
<evidence type="ECO:0000256" key="7">
    <source>
        <dbReference type="ARBA" id="ARBA00047464"/>
    </source>
</evidence>
<evidence type="ECO:0000259" key="15">
    <source>
        <dbReference type="Pfam" id="PF01488"/>
    </source>
</evidence>
<feature type="binding site" evidence="8 10">
    <location>
        <position position="99"/>
    </location>
    <ligand>
        <name>substrate</name>
    </ligand>
</feature>
<feature type="site" description="Important for activity" evidence="8 12">
    <location>
        <position position="78"/>
    </location>
</feature>
<feature type="binding site" evidence="8 11">
    <location>
        <begin position="168"/>
        <end position="173"/>
    </location>
    <ligand>
        <name>NADP(+)</name>
        <dbReference type="ChEBI" id="CHEBI:58349"/>
    </ligand>
</feature>
<evidence type="ECO:0000256" key="6">
    <source>
        <dbReference type="ARBA" id="ARBA00023244"/>
    </source>
</evidence>
<dbReference type="Gene3D" id="3.40.50.720">
    <property type="entry name" value="NAD(P)-binding Rossmann-like Domain"/>
    <property type="match status" value="1"/>
</dbReference>
<organism evidence="17 18">
    <name type="scientific">Methanobacterium lacus (strain AL-21)</name>
    <dbReference type="NCBI Taxonomy" id="877455"/>
    <lineage>
        <taxon>Archaea</taxon>
        <taxon>Methanobacteriati</taxon>
        <taxon>Methanobacteriota</taxon>
        <taxon>Methanomada group</taxon>
        <taxon>Methanobacteria</taxon>
        <taxon>Methanobacteriales</taxon>
        <taxon>Methanobacteriaceae</taxon>
        <taxon>Methanobacterium</taxon>
    </lineage>
</organism>
<dbReference type="InterPro" id="IPR015895">
    <property type="entry name" value="4pyrrol_synth_GluRdtase_N"/>
</dbReference>
<feature type="binding site" evidence="8 10">
    <location>
        <position position="88"/>
    </location>
    <ligand>
        <name>substrate</name>
    </ligand>
</feature>
<comment type="pathway">
    <text evidence="1 8 13">Porphyrin-containing compound metabolism; protoporphyrin-IX biosynthesis; 5-aminolevulinate from L-glutamyl-tRNA(Glu): step 1/2.</text>
</comment>
<feature type="binding site" evidence="8 10">
    <location>
        <begin position="93"/>
        <end position="95"/>
    </location>
    <ligand>
        <name>substrate</name>
    </ligand>
</feature>
<comment type="similarity">
    <text evidence="2 8 13">Belongs to the glutamyl-tRNA reductase family.</text>
</comment>
<dbReference type="InterPro" id="IPR015896">
    <property type="entry name" value="4pyrrol_synth_GluRdtase_dimer"/>
</dbReference>
<dbReference type="GO" id="GO:0050661">
    <property type="term" value="F:NADP binding"/>
    <property type="evidence" value="ECO:0007669"/>
    <property type="project" value="InterPro"/>
</dbReference>
<dbReference type="InterPro" id="IPR036453">
    <property type="entry name" value="GluRdtase_dimer_dom_sf"/>
</dbReference>
<evidence type="ECO:0000256" key="5">
    <source>
        <dbReference type="ARBA" id="ARBA00023002"/>
    </source>
</evidence>
<feature type="active site" description="Nucleophile" evidence="8 9">
    <location>
        <position position="46"/>
    </location>
</feature>
<keyword evidence="18" id="KW-1185">Reference proteome</keyword>
<dbReference type="EMBL" id="CP002551">
    <property type="protein sequence ID" value="ADZ10655.1"/>
    <property type="molecule type" value="Genomic_DNA"/>
</dbReference>
<dbReference type="PROSITE" id="PS00747">
    <property type="entry name" value="GLUTR"/>
    <property type="match status" value="1"/>
</dbReference>
<dbReference type="PIRSF" id="PIRSF000445">
    <property type="entry name" value="4pyrrol_synth_GluRdtase"/>
    <property type="match status" value="1"/>
</dbReference>
<reference evidence="17 18" key="2">
    <citation type="journal article" date="2014" name="Int. J. Syst. Evol. Microbiol.">
        <title>Methanobacterium paludis sp. nov. and a novel strain of Methanobacterium lacus isolated from northern peatlands.</title>
        <authorList>
            <person name="Cadillo-Quiroz H."/>
            <person name="Brauer S.L."/>
            <person name="Goodson N."/>
            <person name="Yavitt J.B."/>
            <person name="Zinder S.H."/>
        </authorList>
    </citation>
    <scope>NUCLEOTIDE SEQUENCE [LARGE SCALE GENOMIC DNA]</scope>
    <source>
        <strain evidence="17 18">AL-21</strain>
    </source>
</reference>
<dbReference type="OrthoDB" id="4562at2157"/>
<dbReference type="InterPro" id="IPR000343">
    <property type="entry name" value="4pyrrol_synth_GluRdtase"/>
</dbReference>
<dbReference type="InterPro" id="IPR018214">
    <property type="entry name" value="GluRdtase_CS"/>
</dbReference>
<dbReference type="SUPFAM" id="SSF69075">
    <property type="entry name" value="Glutamyl tRNA-reductase dimerization domain"/>
    <property type="match status" value="1"/>
</dbReference>
<dbReference type="PANTHER" id="PTHR43013:SF1">
    <property type="entry name" value="GLUTAMYL-TRNA REDUCTASE"/>
    <property type="match status" value="1"/>
</dbReference>
<evidence type="ECO:0000256" key="13">
    <source>
        <dbReference type="RuleBase" id="RU000584"/>
    </source>
</evidence>
<comment type="catalytic activity">
    <reaction evidence="7 8 13">
        <text>(S)-4-amino-5-oxopentanoate + tRNA(Glu) + NADP(+) = L-glutamyl-tRNA(Glu) + NADPH + H(+)</text>
        <dbReference type="Rhea" id="RHEA:12344"/>
        <dbReference type="Rhea" id="RHEA-COMP:9663"/>
        <dbReference type="Rhea" id="RHEA-COMP:9680"/>
        <dbReference type="ChEBI" id="CHEBI:15378"/>
        <dbReference type="ChEBI" id="CHEBI:57501"/>
        <dbReference type="ChEBI" id="CHEBI:57783"/>
        <dbReference type="ChEBI" id="CHEBI:58349"/>
        <dbReference type="ChEBI" id="CHEBI:78442"/>
        <dbReference type="ChEBI" id="CHEBI:78520"/>
        <dbReference type="EC" id="1.2.1.70"/>
    </reaction>
</comment>
<dbReference type="GO" id="GO:0008883">
    <property type="term" value="F:glutamyl-tRNA reductase activity"/>
    <property type="evidence" value="ECO:0007669"/>
    <property type="project" value="UniProtKB-UniRule"/>
</dbReference>
<dbReference type="UniPathway" id="UPA00251">
    <property type="reaction ID" value="UER00316"/>
</dbReference>
<dbReference type="HAMAP" id="MF_00087">
    <property type="entry name" value="Glu_tRNA_reductase"/>
    <property type="match status" value="1"/>
</dbReference>
<dbReference type="Gene3D" id="3.30.460.30">
    <property type="entry name" value="Glutamyl-tRNA reductase, N-terminal domain"/>
    <property type="match status" value="1"/>
</dbReference>
<dbReference type="AlphaFoldDB" id="F0T721"/>
<keyword evidence="4 8" id="KW-0521">NADP</keyword>
<evidence type="ECO:0000259" key="14">
    <source>
        <dbReference type="Pfam" id="PF00745"/>
    </source>
</evidence>
<feature type="domain" description="Glutamyl-tRNA reductase N-terminal" evidence="16">
    <location>
        <begin position="5"/>
        <end position="135"/>
    </location>
</feature>
<dbReference type="GO" id="GO:0019353">
    <property type="term" value="P:protoporphyrinogen IX biosynthetic process from glutamate"/>
    <property type="evidence" value="ECO:0007669"/>
    <property type="project" value="TreeGrafter"/>
</dbReference>
<gene>
    <name evidence="8" type="primary">hemA</name>
    <name evidence="17" type="ordered locus">Metbo_2442</name>
</gene>
<dbReference type="Pfam" id="PF00745">
    <property type="entry name" value="GlutR_dimer"/>
    <property type="match status" value="1"/>
</dbReference>
<dbReference type="SUPFAM" id="SSF51735">
    <property type="entry name" value="NAD(P)-binding Rossmann-fold domains"/>
    <property type="match status" value="1"/>
</dbReference>
<dbReference type="Proteomes" id="UP000007490">
    <property type="component" value="Chromosome"/>
</dbReference>
<evidence type="ECO:0000256" key="1">
    <source>
        <dbReference type="ARBA" id="ARBA00005059"/>
    </source>
</evidence>
<feature type="domain" description="Tetrapyrrole biosynthesis glutamyl-tRNA reductase dimerisation" evidence="14">
    <location>
        <begin position="299"/>
        <end position="394"/>
    </location>
</feature>
<dbReference type="STRING" id="877455.Metbo_2442"/>
<protein>
    <recommendedName>
        <fullName evidence="3 8">Glutamyl-tRNA reductase</fullName>
        <shortName evidence="8">GluTR</shortName>
        <ecNumber evidence="3 8">1.2.1.70</ecNumber>
    </recommendedName>
</protein>
<dbReference type="HOGENOM" id="CLU_035113_0_0_2"/>
<comment type="function">
    <text evidence="8">Catalyzes the NADPH-dependent reduction of glutamyl-tRNA(Glu) to glutamate 1-semialdehyde (GSA).</text>
</comment>
<dbReference type="FunFam" id="3.40.50.720:FF:000031">
    <property type="entry name" value="Glutamyl-tRNA reductase"/>
    <property type="match status" value="1"/>
</dbReference>
<name>F0T721_METLA</name>
<keyword evidence="5 8" id="KW-0560">Oxidoreductase</keyword>
<dbReference type="RefSeq" id="WP_013646006.1">
    <property type="nucleotide sequence ID" value="NC_015216.1"/>
</dbReference>
<evidence type="ECO:0000256" key="10">
    <source>
        <dbReference type="PIRSR" id="PIRSR000445-2"/>
    </source>
</evidence>
<dbReference type="InterPro" id="IPR036343">
    <property type="entry name" value="GluRdtase_N_sf"/>
</dbReference>
<evidence type="ECO:0000256" key="12">
    <source>
        <dbReference type="PIRSR" id="PIRSR000445-4"/>
    </source>
</evidence>
<feature type="domain" description="Quinate/shikimate 5-dehydrogenase/glutamyl-tRNA reductase" evidence="15">
    <location>
        <begin position="150"/>
        <end position="284"/>
    </location>
</feature>
<dbReference type="eggNOG" id="arCOG01036">
    <property type="taxonomic scope" value="Archaea"/>
</dbReference>
<evidence type="ECO:0000256" key="3">
    <source>
        <dbReference type="ARBA" id="ARBA00012970"/>
    </source>
</evidence>
<comment type="domain">
    <text evidence="8">Possesses an unusual extended V-shaped dimeric structure with each monomer consisting of three distinct domains arranged along a curved 'spinal' alpha-helix. The N-terminal catalytic domain specifically recognizes the glutamate moiety of the substrate. The second domain is the NADPH-binding domain, and the third C-terminal domain is responsible for dimerization.</text>
</comment>
<reference evidence="18" key="1">
    <citation type="submission" date="2011-02" db="EMBL/GenBank/DDBJ databases">
        <title>Complete sequence of Methanobacterium sp. AL-21.</title>
        <authorList>
            <consortium name="US DOE Joint Genome Institute"/>
            <person name="Lucas S."/>
            <person name="Copeland A."/>
            <person name="Lapidus A."/>
            <person name="Cheng J.-F."/>
            <person name="Goodwin L."/>
            <person name="Pitluck S."/>
            <person name="Chertkov O."/>
            <person name="Detter J.C."/>
            <person name="Han C."/>
            <person name="Tapia R."/>
            <person name="Land M."/>
            <person name="Hauser L."/>
            <person name="Kyrpides N."/>
            <person name="Ivanova N."/>
            <person name="Mikhailova N."/>
            <person name="Pagani I."/>
            <person name="Cadillo-Quiroz H."/>
            <person name="Imachi H."/>
            <person name="Zinder S."/>
            <person name="Liu W."/>
            <person name="Woyke T."/>
        </authorList>
    </citation>
    <scope>NUCLEOTIDE SEQUENCE [LARGE SCALE GENOMIC DNA]</scope>
    <source>
        <strain evidence="18">AL-21</strain>
    </source>
</reference>
<dbReference type="SUPFAM" id="SSF69742">
    <property type="entry name" value="Glutamyl tRNA-reductase catalytic, N-terminal domain"/>
    <property type="match status" value="1"/>
</dbReference>
<sequence>MILNIRVDHKTADINQMEKSSEQLGIVFKEIITNYDVREYVELKTCNRAEIYLVLNEHPDKRLIENFVTDFDDDAIEHLLRLSSGLESMIIGEDQILGQIKDAKNRSVKDGCCGQMLETIFTKAVHVGQVVRKKTKINEGSLSIGSAAVELAENVHGDLKCKKVLVIGAGKMGTLVAKALVEKKLKAIVVANRTHDRAVELARELGGSAIHFDKLDEAIKDADVVISATGAPHPILTRDKISDVVPSENLSTMVMVDIANPRDIEEEVAELGVKLFNIDDLRSIAQRSREMRQAEACDAEEIVAEEMILLKRSIKQLEVEPIISKIRISAENIRKLETQKAFKMLGDMNGNEKVVDNLTKVVVERIFNDVIRNLKKAAENGDETTIKAAEALFNNQVADAKFKNFDSN</sequence>
<evidence type="ECO:0000313" key="17">
    <source>
        <dbReference type="EMBL" id="ADZ10655.1"/>
    </source>
</evidence>
<evidence type="ECO:0000256" key="2">
    <source>
        <dbReference type="ARBA" id="ARBA00005916"/>
    </source>
</evidence>
<evidence type="ECO:0000256" key="8">
    <source>
        <dbReference type="HAMAP-Rule" id="MF_00087"/>
    </source>
</evidence>
<keyword evidence="6 8" id="KW-0627">Porphyrin biosynthesis</keyword>
<feature type="binding site" evidence="8 10">
    <location>
        <begin position="45"/>
        <end position="48"/>
    </location>
    <ligand>
        <name>substrate</name>
    </ligand>
</feature>
<dbReference type="KEGG" id="mel:Metbo_2442"/>
<comment type="subunit">
    <text evidence="8">Homodimer.</text>
</comment>
<evidence type="ECO:0000259" key="16">
    <source>
        <dbReference type="Pfam" id="PF05201"/>
    </source>
</evidence>
<dbReference type="NCBIfam" id="TIGR01035">
    <property type="entry name" value="hemA"/>
    <property type="match status" value="1"/>
</dbReference>